<keyword evidence="8 9" id="KW-0472">Membrane</keyword>
<dbReference type="Pfam" id="PF00375">
    <property type="entry name" value="SDF"/>
    <property type="match status" value="1"/>
</dbReference>
<dbReference type="InterPro" id="IPR036458">
    <property type="entry name" value="Na:dicarbo_symporter_sf"/>
</dbReference>
<proteinExistence type="inferred from homology"/>
<dbReference type="AlphaFoldDB" id="A0A9E8HKR8"/>
<dbReference type="GO" id="GO:0016020">
    <property type="term" value="C:membrane"/>
    <property type="evidence" value="ECO:0007669"/>
    <property type="project" value="UniProtKB-SubCell"/>
</dbReference>
<feature type="transmembrane region" description="Helical" evidence="9">
    <location>
        <begin position="285"/>
        <end position="314"/>
    </location>
</feature>
<evidence type="ECO:0000256" key="2">
    <source>
        <dbReference type="ARBA" id="ARBA00004196"/>
    </source>
</evidence>
<evidence type="ECO:0000256" key="3">
    <source>
        <dbReference type="ARBA" id="ARBA00010333"/>
    </source>
</evidence>
<dbReference type="InterPro" id="IPR001991">
    <property type="entry name" value="Na-dicarboxylate_symporter"/>
</dbReference>
<keyword evidence="6" id="KW-0732">Signal</keyword>
<dbReference type="GO" id="GO:0015293">
    <property type="term" value="F:symporter activity"/>
    <property type="evidence" value="ECO:0007669"/>
    <property type="project" value="InterPro"/>
</dbReference>
<gene>
    <name evidence="11" type="ORF">NNL22_16640</name>
</gene>
<keyword evidence="4" id="KW-0813">Transport</keyword>
<accession>A0A9E8HKR8</accession>
<feature type="transmembrane region" description="Helical" evidence="9">
    <location>
        <begin position="40"/>
        <end position="65"/>
    </location>
</feature>
<dbReference type="SUPFAM" id="SSF118215">
    <property type="entry name" value="Proton glutamate symport protein"/>
    <property type="match status" value="1"/>
</dbReference>
<evidence type="ECO:0000256" key="9">
    <source>
        <dbReference type="SAM" id="Phobius"/>
    </source>
</evidence>
<dbReference type="Gene3D" id="3.40.190.10">
    <property type="entry name" value="Periplasmic binding protein-like II"/>
    <property type="match status" value="2"/>
</dbReference>
<name>A0A9E8HKR8_9ALTE</name>
<dbReference type="PANTHER" id="PTHR35936:SF19">
    <property type="entry name" value="AMINO-ACID-BINDING PROTEIN YXEM-RELATED"/>
    <property type="match status" value="1"/>
</dbReference>
<feature type="transmembrane region" description="Helical" evidence="9">
    <location>
        <begin position="367"/>
        <end position="390"/>
    </location>
</feature>
<feature type="transmembrane region" description="Helical" evidence="9">
    <location>
        <begin position="132"/>
        <end position="155"/>
    </location>
</feature>
<dbReference type="Pfam" id="PF00497">
    <property type="entry name" value="SBP_bac_3"/>
    <property type="match status" value="1"/>
</dbReference>
<dbReference type="EMBL" id="CP101527">
    <property type="protein sequence ID" value="UZW74626.1"/>
    <property type="molecule type" value="Genomic_DNA"/>
</dbReference>
<dbReference type="Proteomes" id="UP001164472">
    <property type="component" value="Chromosome"/>
</dbReference>
<feature type="transmembrane region" description="Helical" evidence="9">
    <location>
        <begin position="207"/>
        <end position="235"/>
    </location>
</feature>
<protein>
    <submittedName>
        <fullName evidence="11">Cation:dicarboxylase symporter family transporter</fullName>
    </submittedName>
</protein>
<feature type="domain" description="Solute-binding protein family 3/N-terminal" evidence="10">
    <location>
        <begin position="477"/>
        <end position="700"/>
    </location>
</feature>
<evidence type="ECO:0000256" key="5">
    <source>
        <dbReference type="ARBA" id="ARBA00022692"/>
    </source>
</evidence>
<comment type="subcellular location">
    <subcellularLocation>
        <location evidence="2">Cell envelope</location>
    </subcellularLocation>
    <subcellularLocation>
        <location evidence="1">Membrane</location>
        <topology evidence="1">Multi-pass membrane protein</topology>
    </subcellularLocation>
</comment>
<evidence type="ECO:0000256" key="6">
    <source>
        <dbReference type="ARBA" id="ARBA00022729"/>
    </source>
</evidence>
<dbReference type="InterPro" id="IPR001638">
    <property type="entry name" value="Solute-binding_3/MltF_N"/>
</dbReference>
<reference evidence="11" key="1">
    <citation type="submission" date="2022-07" db="EMBL/GenBank/DDBJ databases">
        <title>Alkalimarinus sp. nov., isolated from gut of a Alitta virens.</title>
        <authorList>
            <person name="Yang A.I."/>
            <person name="Shin N.-R."/>
        </authorList>
    </citation>
    <scope>NUCLEOTIDE SEQUENCE</scope>
    <source>
        <strain evidence="11">FA028</strain>
    </source>
</reference>
<evidence type="ECO:0000256" key="8">
    <source>
        <dbReference type="ARBA" id="ARBA00023136"/>
    </source>
</evidence>
<keyword evidence="12" id="KW-1185">Reference proteome</keyword>
<feature type="transmembrane region" description="Helical" evidence="9">
    <location>
        <begin position="326"/>
        <end position="347"/>
    </location>
</feature>
<dbReference type="KEGG" id="asem:NNL22_16640"/>
<dbReference type="Gene3D" id="1.10.3860.10">
    <property type="entry name" value="Sodium:dicarboxylate symporter"/>
    <property type="match status" value="1"/>
</dbReference>
<evidence type="ECO:0000313" key="11">
    <source>
        <dbReference type="EMBL" id="UZW74626.1"/>
    </source>
</evidence>
<evidence type="ECO:0000259" key="10">
    <source>
        <dbReference type="SMART" id="SM00062"/>
    </source>
</evidence>
<comment type="similarity">
    <text evidence="3">Belongs to the bacterial solute-binding protein 3 family.</text>
</comment>
<organism evidence="11 12">
    <name type="scientific">Alkalimarinus sediminis</name>
    <dbReference type="NCBI Taxonomy" id="1632866"/>
    <lineage>
        <taxon>Bacteria</taxon>
        <taxon>Pseudomonadati</taxon>
        <taxon>Pseudomonadota</taxon>
        <taxon>Gammaproteobacteria</taxon>
        <taxon>Alteromonadales</taxon>
        <taxon>Alteromonadaceae</taxon>
        <taxon>Alkalimarinus</taxon>
    </lineage>
</organism>
<evidence type="ECO:0000256" key="7">
    <source>
        <dbReference type="ARBA" id="ARBA00022989"/>
    </source>
</evidence>
<evidence type="ECO:0000256" key="1">
    <source>
        <dbReference type="ARBA" id="ARBA00004141"/>
    </source>
</evidence>
<dbReference type="SUPFAM" id="SSF53850">
    <property type="entry name" value="Periplasmic binding protein-like II"/>
    <property type="match status" value="1"/>
</dbReference>
<feature type="transmembrane region" description="Helical" evidence="9">
    <location>
        <begin position="77"/>
        <end position="98"/>
    </location>
</feature>
<feature type="transmembrane region" description="Helical" evidence="9">
    <location>
        <begin position="175"/>
        <end position="195"/>
    </location>
</feature>
<sequence length="702" mass="77909">MTLLQRVPLSIRILTAMLLGFVVGGYSSTVYESVSALADAFVLLLQMTALPYIALSLMVGIGRLSALEARSTFKQSLSVLLILMLTVVAFILLAPIAFPDWENAEFYSANTIKVGAEFDLVSLFIPANPFNAFANALIPSVVLFSVFLGVGLMTLPRKLSTLLFLDTIKDAVANVNGIVMRFAPVGVFCIAWRAAATVESSQIDGLLVYVVTAAVLVLLLAFIVLPAIVAVVTPFGYRQIVKASREAMITAFATGSFFVVIPVIVEKTKALIVETNPLPVRVDKVSGIVVPISFSLPVGGKLLALLFTLFAAWFSGAYISAGDYANLLLVGIPQLFATPTIAMPTLLELFNVSGAMFDFFLVAENLIVGRLGAVLSVMFSTCLPLLIATSMVKKTTFKWRKFGRYLVLIPLFSIVTFLALRYTFDAITYQYQGYTKFIERDFILGDVKTTHLDRADDQGPIGLTSADVLTRIKQRGFIRVGYYRDDLPYSFNNNKGKLVGFDIEIMNQLAADLGVAVEFVKIYHKEAAQLLDSGYLDITTGIPVIPDSMKTYTLTVPYSTQAIAFIVEDKRRAEFVRWSEILKREDLIIGIPETFYYRDAIKRHFTRGKAWEIATPRLFFREEYKHIDAMLFGAPTASAWTLINPGYTVVVPKPVQPPLSMAFPIGRTDRGFELFMRNWIHMKKQSKMLDRLFDYWIGGKES</sequence>
<evidence type="ECO:0000313" key="12">
    <source>
        <dbReference type="Proteomes" id="UP001164472"/>
    </source>
</evidence>
<keyword evidence="5 9" id="KW-0812">Transmembrane</keyword>
<dbReference type="GO" id="GO:0030313">
    <property type="term" value="C:cell envelope"/>
    <property type="evidence" value="ECO:0007669"/>
    <property type="project" value="UniProtKB-SubCell"/>
</dbReference>
<keyword evidence="7 9" id="KW-1133">Transmembrane helix</keyword>
<dbReference type="PANTHER" id="PTHR35936">
    <property type="entry name" value="MEMBRANE-BOUND LYTIC MUREIN TRANSGLYCOSYLASE F"/>
    <property type="match status" value="1"/>
</dbReference>
<evidence type="ECO:0000256" key="4">
    <source>
        <dbReference type="ARBA" id="ARBA00022448"/>
    </source>
</evidence>
<feature type="transmembrane region" description="Helical" evidence="9">
    <location>
        <begin position="9"/>
        <end position="28"/>
    </location>
</feature>
<dbReference type="InterPro" id="IPR018313">
    <property type="entry name" value="SBP_3_CS"/>
</dbReference>
<dbReference type="PRINTS" id="PR00173">
    <property type="entry name" value="EDTRNSPORT"/>
</dbReference>
<feature type="transmembrane region" description="Helical" evidence="9">
    <location>
        <begin position="402"/>
        <end position="424"/>
    </location>
</feature>
<feature type="transmembrane region" description="Helical" evidence="9">
    <location>
        <begin position="247"/>
        <end position="265"/>
    </location>
</feature>
<dbReference type="RefSeq" id="WP_251810053.1">
    <property type="nucleotide sequence ID" value="NZ_CP101527.1"/>
</dbReference>
<dbReference type="PROSITE" id="PS01039">
    <property type="entry name" value="SBP_BACTERIAL_3"/>
    <property type="match status" value="1"/>
</dbReference>
<dbReference type="SMART" id="SM00062">
    <property type="entry name" value="PBPb"/>
    <property type="match status" value="1"/>
</dbReference>